<gene>
    <name evidence="7" type="ORF">GL50803_0016321</name>
</gene>
<feature type="compositionally biased region" description="Low complexity" evidence="6">
    <location>
        <begin position="549"/>
        <end position="570"/>
    </location>
</feature>
<protein>
    <recommendedName>
        <fullName evidence="3">HECT-type E3 ubiquitin transferase</fullName>
        <ecNumber evidence="3">2.3.2.26</ecNumber>
    </recommendedName>
</protein>
<dbReference type="HOGENOM" id="CLU_227704_0_0_1"/>
<dbReference type="RefSeq" id="XP_001706878.1">
    <property type="nucleotide sequence ID" value="XM_001706826.1"/>
</dbReference>
<dbReference type="GO" id="GO:0061630">
    <property type="term" value="F:ubiquitin protein ligase activity"/>
    <property type="evidence" value="ECO:0000318"/>
    <property type="project" value="GO_Central"/>
</dbReference>
<evidence type="ECO:0000256" key="2">
    <source>
        <dbReference type="ARBA" id="ARBA00004906"/>
    </source>
</evidence>
<dbReference type="InterPro" id="IPR000569">
    <property type="entry name" value="HECT_dom"/>
</dbReference>
<evidence type="ECO:0000256" key="1">
    <source>
        <dbReference type="ARBA" id="ARBA00000885"/>
    </source>
</evidence>
<dbReference type="InterPro" id="IPR050409">
    <property type="entry name" value="E3_ubiq-protein_ligase"/>
</dbReference>
<dbReference type="GO" id="GO:0006511">
    <property type="term" value="P:ubiquitin-dependent protein catabolic process"/>
    <property type="evidence" value="ECO:0000318"/>
    <property type="project" value="GO_Central"/>
</dbReference>
<dbReference type="KEGG" id="gla:GL50803_0016321"/>
<proteinExistence type="predicted"/>
<sequence length="2632" mass="292072">MEGEYDSDVTPYDSPQPESIKDFLLNFNPSRFRFAMPLRRQDLDPPLLVAETCNVELACGREAILSISRFKTRQHRLRYTLARLRERTSCPSAVCNCPCDNSIFVSASDHVCDTMEAPTIVPLSLTSDAQINPQSSRPSSAGSAEAQTFLHNCLNNFADPAALKQCTQMLRENNNLLPSELVTTSFVGNVRDCLVELGAMLSTNYSVSNVLTIAQKQFLTELLRRTNKFFLSNSRRYESALSFVCALWPLWVYLSQVFDKAICDVVSTNLNTITKFYSINVSKRVGEYIQAMQKLDSTQQGSEKSIDDPGEPVGKSDDSKAVAKLSVDNIISSLPSHSLLRRFCDAGFKNPFLQAASCKLTCQLFTICNDLVSFHPDLRMLIHGGVTFESLQSLPLSVESVKIARYTSSKVFLLQAQRVYRKYGDEIAADADLDDLTLLLHDYYFHVIHSMTEDGVEEPRDAPCDVNHSGYMQHSSLNNVSKSDEPEETLTDMFYKRGKEVDRAVLSAINLLKERAREDAVSPTFTGDDGSSDEDDAAVATELARLMASPPSDSDSDVAESTTTATTAIDSSEEESGHAADPTDELGVALPSSLCTAVNVPSNATVATAEPVIEGPVTQLDDTPNDQEPTPQLPEGKLNEQADEESRKDVMQSDVYDIRQMRAISEDYVSNWLSHNFLEDEMAMSLETQMRHMCMFISSVSLVVSEADSEAINTEPQQGQSFSEQEEYLLSQAIEKLATRFVETVSLDGPLNSVSIALIHEFLCIFLYCTSLGFVGEFECINFDTFLQILQHVDLYSETIRSVNRYIKSMSLLQNEDIRESLVSYDKKIFDFLLKKFSIVDDAYYLNAENPALVRDTRLTNLQSRIQNVDALSATVRDLQRLIEKQCNMTTCEFISSCLIEHQCLNCIIMDLIIRSQKDFSAFLVANPDQLLQLLHVCKDNLLNDVPAKELATENIDVTLRNRLSYFLLMLFILSLLDTDTIVHSMQLLLSPVANPEETCADGTTAEDSTAGMEKQHITSDPTRAMSTFTIDNVVTLICAYLQSICKYSQQYSTDRSITYTLNTINKPARGSGKAIKIPFELFRNKVDGSIYFVEGTSVAKLLTVITEPCYAGLFEKSYALIPKLKVRSDAGGIARRLLTTGHLPLVGMRTLNTDLYDRIKLMTGRERSEDLRYVDKAIPRILLASLFLDRVARARIPISASPLESLLMTLEYLVHKKLITHLADPPDGDSVLAQSLFCFPAGIKPKVSSFIVSLFTLSKHPISMTLSYALFHWLELPATELALFYNTLEKLPNFGFINLPTERIAAALAAKDDPESLDIVDPHSAEQAPASLLAQQGLPGTLAATQVQAEASSCSLASFASTDLLDQSLIHSPVDKLLSSMGTQSTCAFQYQSQAILEEYTSLAQLFYRSFTHVIVILLFALGNWRCYPLGQFLYLPAERISQLQGKTFSIPDRLTMLNSLSIILGEIEAIVAFIPFIQQTLPVVTLLSGCLAHIDEAIFLGNEPIIRTLLRILLPGELYFSLMRPPSAQTGQMHSLTSSLATKPLSAGGSILPARPLSSSLTTKPGYFMTGSINQSRGGLSVSLKTKQMVLACLRTTLANAIQMCALSTLPQTYPFYNIYTNELLQLSQLEICSIYLIGWLRLTQNLTLCYDGALVAQLVTILSYFPQLRYGIQRDTPEEPSELEHAASFNAFGSVTSNATPLMHTNSPALRPSSRASTASKATLRGISAGASSLNFRSIPGLFSPNFNVVSTPFIALLFPAFTFDGAVSNFVGWMIYHFLLGYVKSGGLEGMLHQIHISEESVPLAGVSVHADLDSGPEKYIESLTSYFSTQMELVSACKNICSLVSALTSVLQYDMLHLSDSSMQLGHKLSAHVLQGMLMALPGTVCNTGESMFDDPNSTSRMAKILIPLSAPLGAFSTAGCFAIDLPSTQVIKTDAEETDTAKEQTEETKEETEKQTLGTKMIDVYVPAPKVAGSLSETHFSYLSAESRLADVWTSYQVFLTSEYNEYFFLQSHAIVDPACLYGDHLGMFFALCSYHIWFRMLLDPLFRRSTLIMSVDDQTDPYYALYSEVQHAHRCYCLEAGHLSSVWFGVDLIAITRILRYPNAETDEADIAHRKQLCLLKRACIYIAELKEALHVKSPTEGLYSHLVAQQHAMKSVEEHTILGLTLPSSGVDDHTIAQILMEDLAAQSKQEYNSMVFLGALGDIYLNGAALFMLSFDDKLFMFRHLMRLGSNCYLPEQTMSETMVEATKYVPAQSTTLEISVRRDAPLQSLIEYLDQNVAGSQAALQKPWRVAFLDENALDLHGPRQEYMNLVTSDLMNHCQAFSRKNYLPKTCKTSASPLKRQSGYLEYIILAYLISRSITEFLSLSFDIPTTLLRRILGLSFKAQDIMLSSPEMYYGNLIALLNVDRSRFEDCVGLDITDVPFDDAIDTEHSTIKYSGDTMDHVNMMVAEITNRRSVPINVVAKLVQRSLPSVDLRIFTPVELGLVISGINELSSSQLVSLFKWIHPPPDVSSSLVSQATELAFSTVLNELTFEERADFLCFVTGSSRIPPIGFEPELKVQRLAADGETPDTKPEDIDPKKLRLPSASTCFHSLKLPPYCNPADLKRVLKISVSEGKTFEFA</sequence>
<evidence type="ECO:0000256" key="4">
    <source>
        <dbReference type="ARBA" id="ARBA00022679"/>
    </source>
</evidence>
<dbReference type="SMART" id="SM00119">
    <property type="entry name" value="HECTc"/>
    <property type="match status" value="1"/>
</dbReference>
<evidence type="ECO:0000313" key="8">
    <source>
        <dbReference type="Proteomes" id="UP000001548"/>
    </source>
</evidence>
<dbReference type="VEuPathDB" id="GiardiaDB:GL50803_16321"/>
<evidence type="ECO:0000256" key="3">
    <source>
        <dbReference type="ARBA" id="ARBA00012485"/>
    </source>
</evidence>
<dbReference type="GO" id="GO:0005737">
    <property type="term" value="C:cytoplasm"/>
    <property type="evidence" value="ECO:0000318"/>
    <property type="project" value="GO_Central"/>
</dbReference>
<dbReference type="Pfam" id="PF00632">
    <property type="entry name" value="HECT"/>
    <property type="match status" value="1"/>
</dbReference>
<reference evidence="7 8" key="1">
    <citation type="journal article" date="2007" name="Science">
        <title>Genomic minimalism in the early diverging intestinal parasite Giardia lamblia.</title>
        <authorList>
            <person name="Morrison H.G."/>
            <person name="McArthur A.G."/>
            <person name="Gillin F.D."/>
            <person name="Aley S.B."/>
            <person name="Adam R.D."/>
            <person name="Olsen G.J."/>
            <person name="Best A.A."/>
            <person name="Cande W.Z."/>
            <person name="Chen F."/>
            <person name="Cipriano M.J."/>
            <person name="Davids B.J."/>
            <person name="Dawson S.C."/>
            <person name="Elmendorf H.G."/>
            <person name="Hehl A.B."/>
            <person name="Holder M.E."/>
            <person name="Huse S.M."/>
            <person name="Kim U.U."/>
            <person name="Lasek-Nesselquist E."/>
            <person name="Manning G."/>
            <person name="Nigam A."/>
            <person name="Nixon J.E."/>
            <person name="Palm D."/>
            <person name="Passamaneck N.E."/>
            <person name="Prabhu A."/>
            <person name="Reich C.I."/>
            <person name="Reiner D.S."/>
            <person name="Samuelson J."/>
            <person name="Svard S.G."/>
            <person name="Sogin M.L."/>
        </authorList>
    </citation>
    <scope>NUCLEOTIDE SEQUENCE [LARGE SCALE GENOMIC DNA]</scope>
    <source>
        <strain evidence="7 8">WB C6</strain>
    </source>
</reference>
<keyword evidence="8" id="KW-1185">Reference proteome</keyword>
<dbReference type="SUPFAM" id="SSF56204">
    <property type="entry name" value="Hect, E3 ligase catalytic domain"/>
    <property type="match status" value="1"/>
</dbReference>
<dbReference type="PROSITE" id="PS50237">
    <property type="entry name" value="HECT"/>
    <property type="match status" value="1"/>
</dbReference>
<dbReference type="OMA" id="SGCLAHI"/>
<evidence type="ECO:0000256" key="5">
    <source>
        <dbReference type="ARBA" id="ARBA00022786"/>
    </source>
</evidence>
<comment type="caution">
    <text evidence="7">The sequence shown here is derived from an EMBL/GenBank/DDBJ whole genome shotgun (WGS) entry which is preliminary data.</text>
</comment>
<dbReference type="EMBL" id="AACB03000001">
    <property type="protein sequence ID" value="KAE8305606.1"/>
    <property type="molecule type" value="Genomic_DNA"/>
</dbReference>
<comment type="catalytic activity">
    <reaction evidence="1">
        <text>S-ubiquitinyl-[E2 ubiquitin-conjugating enzyme]-L-cysteine + [acceptor protein]-L-lysine = [E2 ubiquitin-conjugating enzyme]-L-cysteine + N(6)-ubiquitinyl-[acceptor protein]-L-lysine.</text>
        <dbReference type="EC" id="2.3.2.26"/>
    </reaction>
</comment>
<dbReference type="PANTHER" id="PTHR11254">
    <property type="entry name" value="HECT DOMAIN UBIQUITIN-PROTEIN LIGASE"/>
    <property type="match status" value="1"/>
</dbReference>
<keyword evidence="5" id="KW-0833">Ubl conjugation pathway</keyword>
<feature type="compositionally biased region" description="Polar residues" evidence="6">
    <location>
        <begin position="620"/>
        <end position="630"/>
    </location>
</feature>
<dbReference type="STRING" id="184922.A8BIP6"/>
<keyword evidence="4" id="KW-0808">Transferase</keyword>
<dbReference type="GeneID" id="5699773"/>
<evidence type="ECO:0000313" key="7">
    <source>
        <dbReference type="EMBL" id="KAE8305606.1"/>
    </source>
</evidence>
<feature type="region of interest" description="Disordered" evidence="6">
    <location>
        <begin position="1941"/>
        <end position="1960"/>
    </location>
</feature>
<dbReference type="Proteomes" id="UP000001548">
    <property type="component" value="Unassembled WGS sequence"/>
</dbReference>
<evidence type="ECO:0000256" key="6">
    <source>
        <dbReference type="SAM" id="MobiDB-lite"/>
    </source>
</evidence>
<accession>A8BIP6</accession>
<feature type="region of interest" description="Disordered" evidence="6">
    <location>
        <begin position="609"/>
        <end position="650"/>
    </location>
</feature>
<comment type="pathway">
    <text evidence="2">Protein modification; protein ubiquitination.</text>
</comment>
<name>A8BIP6_GIAIC</name>
<feature type="region of interest" description="Disordered" evidence="6">
    <location>
        <begin position="547"/>
        <end position="585"/>
    </location>
</feature>
<dbReference type="Gene3D" id="3.30.2410.10">
    <property type="entry name" value="Hect, E3 ligase catalytic domain"/>
    <property type="match status" value="1"/>
</dbReference>
<dbReference type="Gene3D" id="3.90.1750.10">
    <property type="entry name" value="Hect, E3 ligase catalytic domains"/>
    <property type="match status" value="1"/>
</dbReference>
<organism evidence="7 8">
    <name type="scientific">Giardia intestinalis (strain ATCC 50803 / WB clone C6)</name>
    <name type="common">Giardia lamblia</name>
    <dbReference type="NCBI Taxonomy" id="184922"/>
    <lineage>
        <taxon>Eukaryota</taxon>
        <taxon>Metamonada</taxon>
        <taxon>Diplomonadida</taxon>
        <taxon>Hexamitidae</taxon>
        <taxon>Giardiinae</taxon>
        <taxon>Giardia</taxon>
    </lineage>
</organism>
<dbReference type="EC" id="2.3.2.26" evidence="3"/>
<dbReference type="InterPro" id="IPR035983">
    <property type="entry name" value="Hect_E3_ubiquitin_ligase"/>
</dbReference>
<feature type="compositionally biased region" description="Basic and acidic residues" evidence="6">
    <location>
        <begin position="637"/>
        <end position="650"/>
    </location>
</feature>
<feature type="region of interest" description="Disordered" evidence="6">
    <location>
        <begin position="1000"/>
        <end position="1019"/>
    </location>
</feature>
<dbReference type="PANTHER" id="PTHR11254:SF67">
    <property type="entry name" value="E3 UBIQUITIN-PROTEIN LIGASE HUWE1"/>
    <property type="match status" value="1"/>
</dbReference>